<accession>A0A948THB5</accession>
<comment type="caution">
    <text evidence="2">The sequence shown here is derived from an EMBL/GenBank/DDBJ whole genome shotgun (WGS) entry which is preliminary data.</text>
</comment>
<evidence type="ECO:0000313" key="3">
    <source>
        <dbReference type="Proteomes" id="UP000733611"/>
    </source>
</evidence>
<sequence>MRSSPETAIIEQPTAATKLPSATSTTTPSSDAIDAAVSTQQPAATPATSSDASDTAVASQQPVYSTAKASDKVDSVQDVTDFTQTLMKDTCHADRKRLKCTMYCFFLAV</sequence>
<reference evidence="2" key="2">
    <citation type="submission" date="2021-04" db="EMBL/GenBank/DDBJ databases">
        <authorList>
            <person name="Gilroy R."/>
        </authorList>
    </citation>
    <scope>NUCLEOTIDE SEQUENCE</scope>
    <source>
        <strain evidence="2">378</strain>
    </source>
</reference>
<feature type="non-terminal residue" evidence="2">
    <location>
        <position position="109"/>
    </location>
</feature>
<reference evidence="2" key="1">
    <citation type="journal article" date="2021" name="PeerJ">
        <title>Extensive microbial diversity within the chicken gut microbiome revealed by metagenomics and culture.</title>
        <authorList>
            <person name="Gilroy R."/>
            <person name="Ravi A."/>
            <person name="Getino M."/>
            <person name="Pursley I."/>
            <person name="Horton D.L."/>
            <person name="Alikhan N.F."/>
            <person name="Baker D."/>
            <person name="Gharbi K."/>
            <person name="Hall N."/>
            <person name="Watson M."/>
            <person name="Adriaenssens E.M."/>
            <person name="Foster-Nyarko E."/>
            <person name="Jarju S."/>
            <person name="Secka A."/>
            <person name="Antonio M."/>
            <person name="Oren A."/>
            <person name="Chaudhuri R.R."/>
            <person name="La Ragione R."/>
            <person name="Hildebrand F."/>
            <person name="Pallen M.J."/>
        </authorList>
    </citation>
    <scope>NUCLEOTIDE SEQUENCE</scope>
    <source>
        <strain evidence="2">378</strain>
    </source>
</reference>
<dbReference type="AlphaFoldDB" id="A0A948THB5"/>
<organism evidence="2 3">
    <name type="scientific">Candidatus Anaerobiospirillum pullicola</name>
    <dbReference type="NCBI Taxonomy" id="2838451"/>
    <lineage>
        <taxon>Bacteria</taxon>
        <taxon>Pseudomonadati</taxon>
        <taxon>Pseudomonadota</taxon>
        <taxon>Gammaproteobacteria</taxon>
        <taxon>Aeromonadales</taxon>
        <taxon>Succinivibrionaceae</taxon>
        <taxon>Anaerobiospirillum</taxon>
    </lineage>
</organism>
<proteinExistence type="predicted"/>
<gene>
    <name evidence="2" type="ORF">H9847_08160</name>
</gene>
<feature type="region of interest" description="Disordered" evidence="1">
    <location>
        <begin position="1"/>
        <end position="57"/>
    </location>
</feature>
<feature type="compositionally biased region" description="Low complexity" evidence="1">
    <location>
        <begin position="13"/>
        <end position="57"/>
    </location>
</feature>
<name>A0A948THB5_9GAMM</name>
<dbReference type="Proteomes" id="UP000733611">
    <property type="component" value="Unassembled WGS sequence"/>
</dbReference>
<dbReference type="EMBL" id="JAHLFE010000165">
    <property type="protein sequence ID" value="MBU3844817.1"/>
    <property type="molecule type" value="Genomic_DNA"/>
</dbReference>
<evidence type="ECO:0000256" key="1">
    <source>
        <dbReference type="SAM" id="MobiDB-lite"/>
    </source>
</evidence>
<evidence type="ECO:0000313" key="2">
    <source>
        <dbReference type="EMBL" id="MBU3844817.1"/>
    </source>
</evidence>
<protein>
    <submittedName>
        <fullName evidence="2">Uncharacterized protein</fullName>
    </submittedName>
</protein>